<dbReference type="STRING" id="1236220.SAMN04488112_10387"/>
<gene>
    <name evidence="2" type="ORF">SAMN04488112_10387</name>
</gene>
<sequence length="352" mass="40328">MSNHYMLTGYPGFLSGRLFRGLVQHDPSARFTFLVHPSQMDKARQQIGSQDHVHLLEGDITLEDLGIPEEETNRLREEVTHFLHLAAIYDLAVPKDAAYKVNVKGTDHVNRFVQSLTHLKRYVYFSTAYVSGTRTGKVTEEDLACGQDFKNHYEETKFEAEKLVRDLKGVPTTIIRPGVVVGDSQTGETEKFDGPYFIFRYLDAMNPFPVPYVGKGENPFNIVPVDYIIQSTVYLTHAGKDGTFHLTDPSPYSAREVYEMIAEELLGKKPRYTIPEKIAKAMMSIRMIRRYFGVEKEAISYMSSQSDYDSSWTQSVLREGGIHCPDFKSYLPNLVRYYQEHREDTAKKIPIR</sequence>
<dbReference type="GO" id="GO:0035336">
    <property type="term" value="P:long-chain fatty-acyl-CoA metabolic process"/>
    <property type="evidence" value="ECO:0007669"/>
    <property type="project" value="TreeGrafter"/>
</dbReference>
<dbReference type="Gene3D" id="3.40.50.720">
    <property type="entry name" value="NAD(P)-binding Rossmann-like Domain"/>
    <property type="match status" value="1"/>
</dbReference>
<dbReference type="AlphaFoldDB" id="A0A1G6IZ54"/>
<dbReference type="Pfam" id="PF07993">
    <property type="entry name" value="NAD_binding_4"/>
    <property type="match status" value="1"/>
</dbReference>
<dbReference type="RefSeq" id="WP_245662062.1">
    <property type="nucleotide sequence ID" value="NZ_FMZA01000003.1"/>
</dbReference>
<evidence type="ECO:0000313" key="3">
    <source>
        <dbReference type="Proteomes" id="UP000199387"/>
    </source>
</evidence>
<proteinExistence type="predicted"/>
<dbReference type="InterPro" id="IPR013120">
    <property type="entry name" value="FAR_NAD-bd"/>
</dbReference>
<keyword evidence="3" id="KW-1185">Reference proteome</keyword>
<dbReference type="InterPro" id="IPR036291">
    <property type="entry name" value="NAD(P)-bd_dom_sf"/>
</dbReference>
<name>A0A1G6IZ54_9BACL</name>
<dbReference type="GO" id="GO:0080019">
    <property type="term" value="F:alcohol-forming very long-chain fatty acyl-CoA reductase activity"/>
    <property type="evidence" value="ECO:0007669"/>
    <property type="project" value="InterPro"/>
</dbReference>
<accession>A0A1G6IZ54</accession>
<dbReference type="CDD" id="cd05263">
    <property type="entry name" value="MupV_like_SDR_e"/>
    <property type="match status" value="1"/>
</dbReference>
<reference evidence="2 3" key="1">
    <citation type="submission" date="2016-10" db="EMBL/GenBank/DDBJ databases">
        <authorList>
            <person name="de Groot N.N."/>
        </authorList>
    </citation>
    <scope>NUCLEOTIDE SEQUENCE [LARGE SCALE GENOMIC DNA]</scope>
    <source>
        <strain evidence="2 3">DSM 45514</strain>
    </source>
</reference>
<dbReference type="InterPro" id="IPR026055">
    <property type="entry name" value="FAR"/>
</dbReference>
<dbReference type="Proteomes" id="UP000199387">
    <property type="component" value="Unassembled WGS sequence"/>
</dbReference>
<dbReference type="SUPFAM" id="SSF51735">
    <property type="entry name" value="NAD(P)-binding Rossmann-fold domains"/>
    <property type="match status" value="1"/>
</dbReference>
<dbReference type="EMBL" id="FMZA01000003">
    <property type="protein sequence ID" value="SDC11066.1"/>
    <property type="molecule type" value="Genomic_DNA"/>
</dbReference>
<dbReference type="PANTHER" id="PTHR11011:SF45">
    <property type="entry name" value="FATTY ACYL-COA REDUCTASE CG8306-RELATED"/>
    <property type="match status" value="1"/>
</dbReference>
<dbReference type="PANTHER" id="PTHR11011">
    <property type="entry name" value="MALE STERILITY PROTEIN 2-RELATED"/>
    <property type="match status" value="1"/>
</dbReference>
<evidence type="ECO:0000259" key="1">
    <source>
        <dbReference type="Pfam" id="PF07993"/>
    </source>
</evidence>
<feature type="domain" description="Thioester reductase (TE)" evidence="1">
    <location>
        <begin position="7"/>
        <end position="231"/>
    </location>
</feature>
<organism evidence="2 3">
    <name type="scientific">Melghirimyces thermohalophilus</name>
    <dbReference type="NCBI Taxonomy" id="1236220"/>
    <lineage>
        <taxon>Bacteria</taxon>
        <taxon>Bacillati</taxon>
        <taxon>Bacillota</taxon>
        <taxon>Bacilli</taxon>
        <taxon>Bacillales</taxon>
        <taxon>Thermoactinomycetaceae</taxon>
        <taxon>Melghirimyces</taxon>
    </lineage>
</organism>
<protein>
    <submittedName>
        <fullName evidence="2">Thioester reductase domain-containing protein</fullName>
    </submittedName>
</protein>
<evidence type="ECO:0000313" key="2">
    <source>
        <dbReference type="EMBL" id="SDC11066.1"/>
    </source>
</evidence>